<dbReference type="Pfam" id="PF12802">
    <property type="entry name" value="MarR_2"/>
    <property type="match status" value="1"/>
</dbReference>
<dbReference type="RefSeq" id="WP_380690828.1">
    <property type="nucleotide sequence ID" value="NZ_JBHRSS010000007.1"/>
</dbReference>
<dbReference type="Proteomes" id="UP001595462">
    <property type="component" value="Unassembled WGS sequence"/>
</dbReference>
<keyword evidence="3" id="KW-1185">Reference proteome</keyword>
<organism evidence="2 3">
    <name type="scientific">Salinisphaera aquimarina</name>
    <dbReference type="NCBI Taxonomy" id="2094031"/>
    <lineage>
        <taxon>Bacteria</taxon>
        <taxon>Pseudomonadati</taxon>
        <taxon>Pseudomonadota</taxon>
        <taxon>Gammaproteobacteria</taxon>
        <taxon>Salinisphaerales</taxon>
        <taxon>Salinisphaeraceae</taxon>
        <taxon>Salinisphaera</taxon>
    </lineage>
</organism>
<evidence type="ECO:0000259" key="1">
    <source>
        <dbReference type="PROSITE" id="PS50995"/>
    </source>
</evidence>
<dbReference type="InterPro" id="IPR039422">
    <property type="entry name" value="MarR/SlyA-like"/>
</dbReference>
<dbReference type="PANTHER" id="PTHR33164">
    <property type="entry name" value="TRANSCRIPTIONAL REGULATOR, MARR FAMILY"/>
    <property type="match status" value="1"/>
</dbReference>
<dbReference type="PANTHER" id="PTHR33164:SF105">
    <property type="entry name" value="TRANSCRIPTIONAL REPRESSOR PROTEIN-RELATED"/>
    <property type="match status" value="1"/>
</dbReference>
<dbReference type="PROSITE" id="PS50995">
    <property type="entry name" value="HTH_MARR_2"/>
    <property type="match status" value="1"/>
</dbReference>
<dbReference type="SMART" id="SM00347">
    <property type="entry name" value="HTH_MARR"/>
    <property type="match status" value="1"/>
</dbReference>
<name>A0ABV7ETH2_9GAMM</name>
<evidence type="ECO:0000313" key="2">
    <source>
        <dbReference type="EMBL" id="MFC3105269.1"/>
    </source>
</evidence>
<protein>
    <submittedName>
        <fullName evidence="2">MarR family winged helix-turn-helix transcriptional regulator</fullName>
    </submittedName>
</protein>
<dbReference type="InterPro" id="IPR036390">
    <property type="entry name" value="WH_DNA-bd_sf"/>
</dbReference>
<sequence>MLYNLHMLMMYVKKHLDSVMTIYASSQTSGGGRCHCTQLRKASRRISQLYDETLAPSGLKTTQRAILAEIARSQPMTMGALAQAMVMDAGGLAHTLKPLHRDGLVEIGVDPDDRRSRRITITVSGRAKLTASDALWDAAQHGFEEVFGAQPSAALRAALEVLAASDFVDRFEQSLAQNGVGRS</sequence>
<comment type="caution">
    <text evidence="2">The sequence shown here is derived from an EMBL/GenBank/DDBJ whole genome shotgun (WGS) entry which is preliminary data.</text>
</comment>
<dbReference type="EMBL" id="JBHRSS010000007">
    <property type="protein sequence ID" value="MFC3105269.1"/>
    <property type="molecule type" value="Genomic_DNA"/>
</dbReference>
<dbReference type="Gene3D" id="1.10.10.10">
    <property type="entry name" value="Winged helix-like DNA-binding domain superfamily/Winged helix DNA-binding domain"/>
    <property type="match status" value="1"/>
</dbReference>
<evidence type="ECO:0000313" key="3">
    <source>
        <dbReference type="Proteomes" id="UP001595462"/>
    </source>
</evidence>
<dbReference type="InterPro" id="IPR036388">
    <property type="entry name" value="WH-like_DNA-bd_sf"/>
</dbReference>
<accession>A0ABV7ETH2</accession>
<feature type="domain" description="HTH marR-type" evidence="1">
    <location>
        <begin position="32"/>
        <end position="164"/>
    </location>
</feature>
<dbReference type="SUPFAM" id="SSF46785">
    <property type="entry name" value="Winged helix' DNA-binding domain"/>
    <property type="match status" value="1"/>
</dbReference>
<reference evidence="3" key="1">
    <citation type="journal article" date="2019" name="Int. J. Syst. Evol. Microbiol.">
        <title>The Global Catalogue of Microorganisms (GCM) 10K type strain sequencing project: providing services to taxonomists for standard genome sequencing and annotation.</title>
        <authorList>
            <consortium name="The Broad Institute Genomics Platform"/>
            <consortium name="The Broad Institute Genome Sequencing Center for Infectious Disease"/>
            <person name="Wu L."/>
            <person name="Ma J."/>
        </authorList>
    </citation>
    <scope>NUCLEOTIDE SEQUENCE [LARGE SCALE GENOMIC DNA]</scope>
    <source>
        <strain evidence="3">KCTC 52640</strain>
    </source>
</reference>
<dbReference type="InterPro" id="IPR000835">
    <property type="entry name" value="HTH_MarR-typ"/>
</dbReference>
<gene>
    <name evidence="2" type="ORF">ACFOSU_15410</name>
</gene>
<proteinExistence type="predicted"/>